<keyword evidence="2" id="KW-0614">Plasmid</keyword>
<dbReference type="PATRIC" id="fig|272123.3.peg.6703"/>
<evidence type="ECO:0000256" key="1">
    <source>
        <dbReference type="SAM" id="Coils"/>
    </source>
</evidence>
<evidence type="ECO:0000313" key="3">
    <source>
        <dbReference type="Proteomes" id="UP000010474"/>
    </source>
</evidence>
<dbReference type="KEGG" id="acy:Anacy_6163"/>
<gene>
    <name evidence="2" type="ordered locus">Anacy_6163</name>
</gene>
<keyword evidence="1" id="KW-0175">Coiled coil</keyword>
<sequence length="106" mass="12002">MTNQPSRLDQIEDLLLQTATNLNQVTIKLDRVAEQQTINTQSIGNLTVKVDQLTTKIDNLTADVASLTEITMHDIQHAEDDREAWQAEIRRIWEYLRDRNGGSAAA</sequence>
<proteinExistence type="predicted"/>
<dbReference type="AlphaFoldDB" id="K9ZSC0"/>
<reference evidence="3" key="1">
    <citation type="journal article" date="2013" name="Proc. Natl. Acad. Sci. U.S.A.">
        <title>Improving the coverage of the cyanobacterial phylum using diversity-driven genome sequencing.</title>
        <authorList>
            <person name="Shih P.M."/>
            <person name="Wu D."/>
            <person name="Latifi A."/>
            <person name="Axen S.D."/>
            <person name="Fewer D.P."/>
            <person name="Talla E."/>
            <person name="Calteau A."/>
            <person name="Cai F."/>
            <person name="Tandeau de Marsac N."/>
            <person name="Rippka R."/>
            <person name="Herdman M."/>
            <person name="Sivonen K."/>
            <person name="Coursin T."/>
            <person name="Laurent T."/>
            <person name="Goodwin L."/>
            <person name="Nolan M."/>
            <person name="Davenport K.W."/>
            <person name="Han C.S."/>
            <person name="Rubin E.M."/>
            <person name="Eisen J.A."/>
            <person name="Woyke T."/>
            <person name="Gugger M."/>
            <person name="Kerfeld C.A."/>
        </authorList>
    </citation>
    <scope>NUCLEOTIDE SEQUENCE [LARGE SCALE GENOMIC DNA]</scope>
    <source>
        <strain evidence="3">ATCC 27899 / PCC 7122</strain>
    </source>
</reference>
<feature type="coiled-coil region" evidence="1">
    <location>
        <begin position="43"/>
        <end position="70"/>
    </location>
</feature>
<geneLocation type="plasmid" evidence="2 3">
    <name>pANACY.06</name>
</geneLocation>
<keyword evidence="3" id="KW-1185">Reference proteome</keyword>
<dbReference type="HOGENOM" id="CLU_2258537_0_0_3"/>
<dbReference type="RefSeq" id="WP_015217872.1">
    <property type="nucleotide sequence ID" value="NC_019775.1"/>
</dbReference>
<dbReference type="Proteomes" id="UP000010474">
    <property type="component" value="Plasmid pANACY.06"/>
</dbReference>
<organism evidence="2 3">
    <name type="scientific">Anabaena cylindrica (strain ATCC 27899 / PCC 7122)</name>
    <dbReference type="NCBI Taxonomy" id="272123"/>
    <lineage>
        <taxon>Bacteria</taxon>
        <taxon>Bacillati</taxon>
        <taxon>Cyanobacteriota</taxon>
        <taxon>Cyanophyceae</taxon>
        <taxon>Nostocales</taxon>
        <taxon>Nostocaceae</taxon>
        <taxon>Anabaena</taxon>
    </lineage>
</organism>
<name>K9ZSC0_ANACC</name>
<accession>K9ZSC0</accession>
<dbReference type="EMBL" id="CP003665">
    <property type="protein sequence ID" value="AFZ61432.1"/>
    <property type="molecule type" value="Genomic_DNA"/>
</dbReference>
<evidence type="ECO:0000313" key="2">
    <source>
        <dbReference type="EMBL" id="AFZ61432.1"/>
    </source>
</evidence>
<protein>
    <submittedName>
        <fullName evidence="2">Uncharacterized protein</fullName>
    </submittedName>
</protein>